<dbReference type="InterPro" id="IPR007372">
    <property type="entry name" value="Lipid/polyisoprenoid-bd_YceI"/>
</dbReference>
<comment type="caution">
    <text evidence="3">The sequence shown here is derived from an EMBL/GenBank/DDBJ whole genome shotgun (WGS) entry which is preliminary data.</text>
</comment>
<dbReference type="PANTHER" id="PTHR34406">
    <property type="entry name" value="PROTEIN YCEI"/>
    <property type="match status" value="1"/>
</dbReference>
<dbReference type="RefSeq" id="WP_154759789.1">
    <property type="nucleotide sequence ID" value="NZ_WMBA01000052.1"/>
</dbReference>
<dbReference type="PANTHER" id="PTHR34406:SF1">
    <property type="entry name" value="PROTEIN YCEI"/>
    <property type="match status" value="1"/>
</dbReference>
<name>A0A6N7Z8A5_9PSEU</name>
<dbReference type="Gene3D" id="2.60.40.1120">
    <property type="entry name" value="Carboxypeptidase-like, regulatory domain"/>
    <property type="match status" value="1"/>
</dbReference>
<dbReference type="SUPFAM" id="SSF49478">
    <property type="entry name" value="Cna protein B-type domain"/>
    <property type="match status" value="1"/>
</dbReference>
<accession>A0A6N7Z8A5</accession>
<dbReference type="Pfam" id="PF13620">
    <property type="entry name" value="CarboxypepD_reg"/>
    <property type="match status" value="1"/>
</dbReference>
<dbReference type="AlphaFoldDB" id="A0A6N7Z8A5"/>
<dbReference type="Proteomes" id="UP000440096">
    <property type="component" value="Unassembled WGS sequence"/>
</dbReference>
<dbReference type="InterPro" id="IPR036761">
    <property type="entry name" value="TTHA0802/YceI-like_sf"/>
</dbReference>
<organism evidence="3 4">
    <name type="scientific">Amycolatopsis pithecellobii</name>
    <dbReference type="NCBI Taxonomy" id="664692"/>
    <lineage>
        <taxon>Bacteria</taxon>
        <taxon>Bacillati</taxon>
        <taxon>Actinomycetota</taxon>
        <taxon>Actinomycetes</taxon>
        <taxon>Pseudonocardiales</taxon>
        <taxon>Pseudonocardiaceae</taxon>
        <taxon>Amycolatopsis</taxon>
    </lineage>
</organism>
<dbReference type="SMART" id="SM00867">
    <property type="entry name" value="YceI"/>
    <property type="match status" value="1"/>
</dbReference>
<comment type="similarity">
    <text evidence="1">Belongs to the UPF0312 family.</text>
</comment>
<proteinExistence type="inferred from homology"/>
<dbReference type="SUPFAM" id="SSF101874">
    <property type="entry name" value="YceI-like"/>
    <property type="match status" value="1"/>
</dbReference>
<dbReference type="EMBL" id="WMBA01000052">
    <property type="protein sequence ID" value="MTD57670.1"/>
    <property type="molecule type" value="Genomic_DNA"/>
</dbReference>
<gene>
    <name evidence="3" type="ORF">GKO32_27380</name>
</gene>
<evidence type="ECO:0000259" key="2">
    <source>
        <dbReference type="SMART" id="SM00867"/>
    </source>
</evidence>
<feature type="domain" description="Lipid/polyisoprenoid-binding YceI-like" evidence="2">
    <location>
        <begin position="97"/>
        <end position="265"/>
    </location>
</feature>
<evidence type="ECO:0000313" key="4">
    <source>
        <dbReference type="Proteomes" id="UP000440096"/>
    </source>
</evidence>
<dbReference type="Gene3D" id="2.40.128.110">
    <property type="entry name" value="Lipid/polyisoprenoid-binding, YceI-like"/>
    <property type="match status" value="1"/>
</dbReference>
<reference evidence="3 4" key="1">
    <citation type="submission" date="2019-11" db="EMBL/GenBank/DDBJ databases">
        <title>Draft genome of Amycolatopsis RM579.</title>
        <authorList>
            <person name="Duangmal K."/>
            <person name="Mingma R."/>
        </authorList>
    </citation>
    <scope>NUCLEOTIDE SEQUENCE [LARGE SCALE GENOMIC DNA]</scope>
    <source>
        <strain evidence="3 4">RM579</strain>
    </source>
</reference>
<evidence type="ECO:0000256" key="1">
    <source>
        <dbReference type="ARBA" id="ARBA00008812"/>
    </source>
</evidence>
<sequence>MSGLRARIQTVEGWGVEGAVLTVTDLAGQQVARATADAKGAVATEPLPPGVYTAVLTAAGYNPVARTAQIGSDGAGSLGEIPLQPVAGSVELPPAGPWTIDPVHTTVVATARHLGIASIRARFGEVNGRITIGRPVEQSSVHAEIKAASIDSGIQMRDDHLRSPDFLDVETYPTISFASTALHQRGADRWALAGELTLHGERRQVELDLTYGGWGPDPWGGVRAAFHAETLLHRNDFAINYNAMVRAGVAAIGTTVKVEIDIEAVQGESLPQM</sequence>
<evidence type="ECO:0000313" key="3">
    <source>
        <dbReference type="EMBL" id="MTD57670.1"/>
    </source>
</evidence>
<dbReference type="OrthoDB" id="9811006at2"/>
<keyword evidence="4" id="KW-1185">Reference proteome</keyword>
<protein>
    <recommendedName>
        <fullName evidence="2">Lipid/polyisoprenoid-binding YceI-like domain-containing protein</fullName>
    </recommendedName>
</protein>
<dbReference type="Pfam" id="PF04264">
    <property type="entry name" value="YceI"/>
    <property type="match status" value="1"/>
</dbReference>